<dbReference type="RefSeq" id="XP_069202719.1">
    <property type="nucleotide sequence ID" value="XM_069344891.1"/>
</dbReference>
<sequence>MQEPWSLTASEAASLIKTGGLTVEAYARSLLTRIKDRDASVKAWAYLDPELVLCRARELDLTPVEQRGPLHGVAIGVKDIMLTKDMPTQHNSPIYASDTAGTVDAAPIIALRAAGALIFGKTTTTEFAASTQGGYHQNHTSNAHDFKRTPGGSSSGSAAAVGAFQVPIALGTQTAGSIIRPGSFNGIYAFKPTWGAISREGLAQCSITCDTVGFFARSVADFELMASVFRIVDDESRPAEQSFSLQGAKIGFCKTPTWPHAGPGTVAAWEKAQLLLRSNGAVVEDVQLPKDFDRVADWHEKVLASEGRSSFFGNYLLGKDMMHETMTGYVENEKGFSRKQYLEAYDGCARLRPVLDDIIGRYDAVITPSVIDEAPIGLESTGSAALCLMWTIMHVPCVNLPGFAGENSMPIGLTLVKPRYHDISALHISKAIGRVFDAEGGWRTQQIRS</sequence>
<gene>
    <name evidence="2" type="ORF">AAFC00_005146</name>
</gene>
<reference evidence="2 3" key="1">
    <citation type="submission" date="2024-07" db="EMBL/GenBank/DDBJ databases">
        <title>Draft sequence of the Neodothiora populina.</title>
        <authorList>
            <person name="Drown D.D."/>
            <person name="Schuette U.S."/>
            <person name="Buechlein A.B."/>
            <person name="Rusch D.R."/>
            <person name="Winton L.W."/>
            <person name="Adams G.A."/>
        </authorList>
    </citation>
    <scope>NUCLEOTIDE SEQUENCE [LARGE SCALE GENOMIC DNA]</scope>
    <source>
        <strain evidence="2 3">CPC 39397</strain>
    </source>
</reference>
<keyword evidence="3" id="KW-1185">Reference proteome</keyword>
<protein>
    <recommendedName>
        <fullName evidence="1">Amidase domain-containing protein</fullName>
    </recommendedName>
</protein>
<evidence type="ECO:0000313" key="3">
    <source>
        <dbReference type="Proteomes" id="UP001562354"/>
    </source>
</evidence>
<organism evidence="2 3">
    <name type="scientific">Neodothiora populina</name>
    <dbReference type="NCBI Taxonomy" id="2781224"/>
    <lineage>
        <taxon>Eukaryota</taxon>
        <taxon>Fungi</taxon>
        <taxon>Dikarya</taxon>
        <taxon>Ascomycota</taxon>
        <taxon>Pezizomycotina</taxon>
        <taxon>Dothideomycetes</taxon>
        <taxon>Dothideomycetidae</taxon>
        <taxon>Dothideales</taxon>
        <taxon>Dothioraceae</taxon>
        <taxon>Neodothiora</taxon>
    </lineage>
</organism>
<dbReference type="Gene3D" id="3.90.1300.10">
    <property type="entry name" value="Amidase signature (AS) domain"/>
    <property type="match status" value="1"/>
</dbReference>
<dbReference type="InterPro" id="IPR023631">
    <property type="entry name" value="Amidase_dom"/>
</dbReference>
<dbReference type="PANTHER" id="PTHR11895">
    <property type="entry name" value="TRANSAMIDASE"/>
    <property type="match status" value="1"/>
</dbReference>
<dbReference type="PANTHER" id="PTHR11895:SF151">
    <property type="entry name" value="GLUTAMYL-TRNA(GLN) AMIDOTRANSFERASE SUBUNIT A"/>
    <property type="match status" value="1"/>
</dbReference>
<dbReference type="SUPFAM" id="SSF75304">
    <property type="entry name" value="Amidase signature (AS) enzymes"/>
    <property type="match status" value="1"/>
</dbReference>
<proteinExistence type="predicted"/>
<accession>A0ABR3PJZ4</accession>
<feature type="domain" description="Amidase" evidence="1">
    <location>
        <begin position="28"/>
        <end position="422"/>
    </location>
</feature>
<dbReference type="EMBL" id="JBFMKM010000004">
    <property type="protein sequence ID" value="KAL1306447.1"/>
    <property type="molecule type" value="Genomic_DNA"/>
</dbReference>
<dbReference type="InterPro" id="IPR036928">
    <property type="entry name" value="AS_sf"/>
</dbReference>
<evidence type="ECO:0000313" key="2">
    <source>
        <dbReference type="EMBL" id="KAL1306447.1"/>
    </source>
</evidence>
<evidence type="ECO:0000259" key="1">
    <source>
        <dbReference type="Pfam" id="PF01425"/>
    </source>
</evidence>
<name>A0ABR3PJZ4_9PEZI</name>
<dbReference type="InterPro" id="IPR000120">
    <property type="entry name" value="Amidase"/>
</dbReference>
<comment type="caution">
    <text evidence="2">The sequence shown here is derived from an EMBL/GenBank/DDBJ whole genome shotgun (WGS) entry which is preliminary data.</text>
</comment>
<dbReference type="Pfam" id="PF01425">
    <property type="entry name" value="Amidase"/>
    <property type="match status" value="1"/>
</dbReference>
<dbReference type="Proteomes" id="UP001562354">
    <property type="component" value="Unassembled WGS sequence"/>
</dbReference>
<dbReference type="GeneID" id="95978845"/>